<reference evidence="1" key="1">
    <citation type="submission" date="2021-05" db="EMBL/GenBank/DDBJ databases">
        <title>Novel Bacillus species.</title>
        <authorList>
            <person name="Liu G."/>
        </authorList>
    </citation>
    <scope>NUCLEOTIDE SEQUENCE</scope>
    <source>
        <strain evidence="1 3">FJAT-50051</strain>
    </source>
</reference>
<sequence length="89" mass="10725">MNDYHEKLTKLLLNKNDHLSYNEARTWVELLWDDFETTFARAGQEYMGSEMTERVVKQWIENYGDKLHDFTTTNPKYEIYLAHAKNILH</sequence>
<dbReference type="InterPro" id="IPR026952">
    <property type="entry name" value="WVELL"/>
</dbReference>
<dbReference type="EMBL" id="JAGYPE010000007">
    <property type="protein sequence ID" value="MBS4186948.1"/>
    <property type="molecule type" value="Genomic_DNA"/>
</dbReference>
<dbReference type="EMBL" id="JAGYPE020000029">
    <property type="protein sequence ID" value="MCH6267029.1"/>
    <property type="molecule type" value="Genomic_DNA"/>
</dbReference>
<keyword evidence="3" id="KW-1185">Reference proteome</keyword>
<evidence type="ECO:0000313" key="3">
    <source>
        <dbReference type="Proteomes" id="UP000677265"/>
    </source>
</evidence>
<organism evidence="1">
    <name type="scientific">Neobacillus citreus</name>
    <dbReference type="NCBI Taxonomy" id="2833578"/>
    <lineage>
        <taxon>Bacteria</taxon>
        <taxon>Bacillati</taxon>
        <taxon>Bacillota</taxon>
        <taxon>Bacilli</taxon>
        <taxon>Bacillales</taxon>
        <taxon>Bacillaceae</taxon>
        <taxon>Neobacillus</taxon>
    </lineage>
</organism>
<proteinExistence type="predicted"/>
<dbReference type="AlphaFoldDB" id="A0A942T8H1"/>
<dbReference type="RefSeq" id="WP_213146697.1">
    <property type="nucleotide sequence ID" value="NZ_JAGYPE020000029.1"/>
</dbReference>
<comment type="caution">
    <text evidence="1">The sequence shown here is derived from an EMBL/GenBank/DDBJ whole genome shotgun (WGS) entry which is preliminary data.</text>
</comment>
<accession>A0A942T8H1</accession>
<dbReference type="Pfam" id="PF14043">
    <property type="entry name" value="WVELL"/>
    <property type="match status" value="1"/>
</dbReference>
<name>A0A942T8H1_9BACI</name>
<dbReference type="Proteomes" id="UP000677265">
    <property type="component" value="Unassembled WGS sequence"/>
</dbReference>
<evidence type="ECO:0000313" key="2">
    <source>
        <dbReference type="EMBL" id="MCH6267029.1"/>
    </source>
</evidence>
<gene>
    <name evidence="2" type="ORF">KHB02_016015</name>
    <name evidence="1" type="ORF">KHB02_36865</name>
</gene>
<protein>
    <submittedName>
        <fullName evidence="1">YfhJ family protein</fullName>
    </submittedName>
</protein>
<evidence type="ECO:0000313" key="1">
    <source>
        <dbReference type="EMBL" id="MBS4186948.1"/>
    </source>
</evidence>